<dbReference type="InterPro" id="IPR007369">
    <property type="entry name" value="Peptidase_A22B_SPP"/>
</dbReference>
<comment type="subcellular location">
    <subcellularLocation>
        <location evidence="1">Endoplasmic reticulum membrane</location>
        <topology evidence="1">Multi-pass membrane protein</topology>
    </subcellularLocation>
</comment>
<dbReference type="RefSeq" id="XP_004988438.1">
    <property type="nucleotide sequence ID" value="XM_004988381.1"/>
</dbReference>
<evidence type="ECO:0000313" key="11">
    <source>
        <dbReference type="EMBL" id="EGD80113.1"/>
    </source>
</evidence>
<feature type="transmembrane region" description="Helical" evidence="9">
    <location>
        <begin position="316"/>
        <end position="334"/>
    </location>
</feature>
<dbReference type="InterPro" id="IPR006639">
    <property type="entry name" value="Preselin/SPP"/>
</dbReference>
<dbReference type="GO" id="GO:0042500">
    <property type="term" value="F:aspartic endopeptidase activity, intramembrane cleaving"/>
    <property type="evidence" value="ECO:0007669"/>
    <property type="project" value="InterPro"/>
</dbReference>
<dbReference type="GO" id="GO:0006465">
    <property type="term" value="P:signal peptide processing"/>
    <property type="evidence" value="ECO:0007669"/>
    <property type="project" value="TreeGrafter"/>
</dbReference>
<dbReference type="OMA" id="FLYDIWW"/>
<evidence type="ECO:0000256" key="5">
    <source>
        <dbReference type="ARBA" id="ARBA00022824"/>
    </source>
</evidence>
<keyword evidence="10" id="KW-0732">Signal</keyword>
<dbReference type="eggNOG" id="KOG2443">
    <property type="taxonomic scope" value="Eukaryota"/>
</dbReference>
<name>F2UR58_SALR5</name>
<evidence type="ECO:0000256" key="8">
    <source>
        <dbReference type="SAM" id="MobiDB-lite"/>
    </source>
</evidence>
<evidence type="ECO:0000256" key="3">
    <source>
        <dbReference type="ARBA" id="ARBA00022692"/>
    </source>
</evidence>
<dbReference type="GeneID" id="16068968"/>
<keyword evidence="3 9" id="KW-0812">Transmembrane</keyword>
<proteinExistence type="inferred from homology"/>
<feature type="transmembrane region" description="Helical" evidence="9">
    <location>
        <begin position="157"/>
        <end position="176"/>
    </location>
</feature>
<evidence type="ECO:0000313" key="12">
    <source>
        <dbReference type="Proteomes" id="UP000007799"/>
    </source>
</evidence>
<evidence type="ECO:0000256" key="1">
    <source>
        <dbReference type="ARBA" id="ARBA00004477"/>
    </source>
</evidence>
<accession>F2UR58</accession>
<dbReference type="STRING" id="946362.F2UR58"/>
<feature type="transmembrane region" description="Helical" evidence="9">
    <location>
        <begin position="346"/>
        <end position="369"/>
    </location>
</feature>
<comment type="similarity">
    <text evidence="2">Belongs to the peptidase A22B family.</text>
</comment>
<dbReference type="GO" id="GO:0098553">
    <property type="term" value="C:lumenal side of endoplasmic reticulum membrane"/>
    <property type="evidence" value="ECO:0007669"/>
    <property type="project" value="TreeGrafter"/>
</dbReference>
<reference evidence="11" key="1">
    <citation type="submission" date="2009-08" db="EMBL/GenBank/DDBJ databases">
        <title>Annotation of Salpingoeca rosetta.</title>
        <authorList>
            <consortium name="The Broad Institute Genome Sequencing Platform"/>
            <person name="Russ C."/>
            <person name="Cuomo C."/>
            <person name="Burger G."/>
            <person name="Gray M.W."/>
            <person name="Holland P.W.H."/>
            <person name="King N."/>
            <person name="Lang F.B.F."/>
            <person name="Roger A.J."/>
            <person name="Ruiz-Trillo I."/>
            <person name="Young S.K."/>
            <person name="Zeng Q."/>
            <person name="Gargeya S."/>
            <person name="Alvarado L."/>
            <person name="Berlin A."/>
            <person name="Chapman S.B."/>
            <person name="Chen Z."/>
            <person name="Freedman E."/>
            <person name="Gellesch M."/>
            <person name="Goldberg J."/>
            <person name="Griggs A."/>
            <person name="Gujja S."/>
            <person name="Heilman E."/>
            <person name="Heiman D."/>
            <person name="Howarth C."/>
            <person name="Mehta T."/>
            <person name="Neiman D."/>
            <person name="Pearson M."/>
            <person name="Roberts A."/>
            <person name="Saif S."/>
            <person name="Shea T."/>
            <person name="Shenoy N."/>
            <person name="Sisk P."/>
            <person name="Stolte C."/>
            <person name="Sykes S."/>
            <person name="White J."/>
            <person name="Yandava C."/>
            <person name="Haas B."/>
            <person name="Nusbaum C."/>
            <person name="Birren B."/>
        </authorList>
    </citation>
    <scope>NUCLEOTIDE SEQUENCE [LARGE SCALE GENOMIC DNA]</scope>
    <source>
        <strain evidence="11">ATCC 50818</strain>
    </source>
</reference>
<keyword evidence="5" id="KW-0256">Endoplasmic reticulum</keyword>
<evidence type="ECO:0000256" key="7">
    <source>
        <dbReference type="ARBA" id="ARBA00023136"/>
    </source>
</evidence>
<sequence>MDAITSTMRSRAVTRAVAGGLLLLLAAFCFASAAGGDSAATVDATTTPDATKLPVPDNADTDNGAGDADASKAQTGFLTATLLTDVALLIMAITPIYFGAWESISAIQFEFVQAAEMKREADTLSQSDVLQFPIYASCMLVGLYALIKLIGPEYVNMLLTAYITILGVAAVIRVFARVLTAVLPARLLGHPYHLTLIHEHPEAGPTSEPMLDVKFTNAHVAAIPLALALSVFYLITKHWVANNVFALSFAVTGIEFMPLNNFKIAAILLGGLFIYDIFWVFGTDVMVTVAKSLDAPIKIVFPRDFMEKFFGGQQHAILGLGDIVLPGAVLAFLLRFDQSRKPGSCLYFLATYIAYILGLVATYIVMHVFHAAQPALLYLSPACIGAPVLLALARGEFNQLLSYSDEGAFTPAGADSKTGSEKKKE</sequence>
<feature type="signal peptide" evidence="10">
    <location>
        <begin position="1"/>
        <end position="33"/>
    </location>
</feature>
<dbReference type="InParanoid" id="F2UR58"/>
<dbReference type="SMART" id="SM00730">
    <property type="entry name" value="PSN"/>
    <property type="match status" value="1"/>
</dbReference>
<dbReference type="GO" id="GO:0033619">
    <property type="term" value="P:membrane protein proteolysis"/>
    <property type="evidence" value="ECO:0007669"/>
    <property type="project" value="TreeGrafter"/>
</dbReference>
<keyword evidence="6 9" id="KW-1133">Transmembrane helix</keyword>
<protein>
    <submittedName>
        <fullName evidence="11">H13 protein</fullName>
    </submittedName>
</protein>
<evidence type="ECO:0000256" key="9">
    <source>
        <dbReference type="SAM" id="Phobius"/>
    </source>
</evidence>
<keyword evidence="7 9" id="KW-0472">Membrane</keyword>
<organism evidence="12">
    <name type="scientific">Salpingoeca rosetta (strain ATCC 50818 / BSB-021)</name>
    <dbReference type="NCBI Taxonomy" id="946362"/>
    <lineage>
        <taxon>Eukaryota</taxon>
        <taxon>Choanoflagellata</taxon>
        <taxon>Craspedida</taxon>
        <taxon>Salpingoecidae</taxon>
        <taxon>Salpingoeca</taxon>
    </lineage>
</organism>
<dbReference type="FunCoup" id="F2UR58">
    <property type="interactions" value="1374"/>
</dbReference>
<dbReference type="Proteomes" id="UP000007799">
    <property type="component" value="Unassembled WGS sequence"/>
</dbReference>
<feature type="transmembrane region" description="Helical" evidence="9">
    <location>
        <begin position="215"/>
        <end position="234"/>
    </location>
</feature>
<gene>
    <name evidence="11" type="ORF">PTSG_10387</name>
</gene>
<dbReference type="PANTHER" id="PTHR12174:SF23">
    <property type="entry name" value="MINOR HISTOCOMPATIBILITY ANTIGEN H13"/>
    <property type="match status" value="1"/>
</dbReference>
<keyword evidence="12" id="KW-1185">Reference proteome</keyword>
<dbReference type="MEROPS" id="A22.003"/>
<dbReference type="EMBL" id="GL832990">
    <property type="protein sequence ID" value="EGD80113.1"/>
    <property type="molecule type" value="Genomic_DNA"/>
</dbReference>
<evidence type="ECO:0000256" key="4">
    <source>
        <dbReference type="ARBA" id="ARBA00022801"/>
    </source>
</evidence>
<feature type="region of interest" description="Disordered" evidence="8">
    <location>
        <begin position="47"/>
        <end position="66"/>
    </location>
</feature>
<evidence type="ECO:0000256" key="6">
    <source>
        <dbReference type="ARBA" id="ARBA00022989"/>
    </source>
</evidence>
<keyword evidence="4" id="KW-0378">Hydrolase</keyword>
<evidence type="ECO:0000256" key="10">
    <source>
        <dbReference type="SAM" id="SignalP"/>
    </source>
</evidence>
<feature type="transmembrane region" description="Helical" evidence="9">
    <location>
        <begin position="375"/>
        <end position="393"/>
    </location>
</feature>
<dbReference type="OrthoDB" id="29661at2759"/>
<dbReference type="Pfam" id="PF04258">
    <property type="entry name" value="Peptidase_A22B"/>
    <property type="match status" value="1"/>
</dbReference>
<feature type="transmembrane region" description="Helical" evidence="9">
    <location>
        <begin position="86"/>
        <end position="111"/>
    </location>
</feature>
<dbReference type="GO" id="GO:0098554">
    <property type="term" value="C:cytoplasmic side of endoplasmic reticulum membrane"/>
    <property type="evidence" value="ECO:0007669"/>
    <property type="project" value="TreeGrafter"/>
</dbReference>
<dbReference type="KEGG" id="sre:PTSG_10387"/>
<dbReference type="PANTHER" id="PTHR12174">
    <property type="entry name" value="SIGNAL PEPTIDE PEPTIDASE"/>
    <property type="match status" value="1"/>
</dbReference>
<feature type="chain" id="PRO_5003288786" evidence="10">
    <location>
        <begin position="34"/>
        <end position="425"/>
    </location>
</feature>
<dbReference type="AlphaFoldDB" id="F2UR58"/>
<evidence type="ECO:0000256" key="2">
    <source>
        <dbReference type="ARBA" id="ARBA00006859"/>
    </source>
</evidence>
<feature type="transmembrane region" description="Helical" evidence="9">
    <location>
        <begin position="264"/>
        <end position="282"/>
    </location>
</feature>